<comment type="caution">
    <text evidence="1">The sequence shown here is derived from an EMBL/GenBank/DDBJ whole genome shotgun (WGS) entry which is preliminary data.</text>
</comment>
<dbReference type="EMBL" id="CAKXAJ010005755">
    <property type="protein sequence ID" value="CAH2209220.1"/>
    <property type="molecule type" value="Genomic_DNA"/>
</dbReference>
<dbReference type="OrthoDB" id="7469786at2759"/>
<accession>A0A8S4QJL7</accession>
<gene>
    <name evidence="1" type="primary">jg2423</name>
    <name evidence="1" type="ORF">PAEG_LOCUS1619</name>
</gene>
<name>A0A8S4QJL7_9NEOP</name>
<reference evidence="1" key="1">
    <citation type="submission" date="2022-03" db="EMBL/GenBank/DDBJ databases">
        <authorList>
            <person name="Lindestad O."/>
        </authorList>
    </citation>
    <scope>NUCLEOTIDE SEQUENCE</scope>
</reference>
<protein>
    <submittedName>
        <fullName evidence="1">Jg2423 protein</fullName>
    </submittedName>
</protein>
<dbReference type="AlphaFoldDB" id="A0A8S4QJL7"/>
<evidence type="ECO:0000313" key="2">
    <source>
        <dbReference type="Proteomes" id="UP000838756"/>
    </source>
</evidence>
<dbReference type="Proteomes" id="UP000838756">
    <property type="component" value="Unassembled WGS sequence"/>
</dbReference>
<keyword evidence="2" id="KW-1185">Reference proteome</keyword>
<evidence type="ECO:0000313" key="1">
    <source>
        <dbReference type="EMBL" id="CAH2209220.1"/>
    </source>
</evidence>
<proteinExistence type="predicted"/>
<organism evidence="1 2">
    <name type="scientific">Pararge aegeria aegeria</name>
    <dbReference type="NCBI Taxonomy" id="348720"/>
    <lineage>
        <taxon>Eukaryota</taxon>
        <taxon>Metazoa</taxon>
        <taxon>Ecdysozoa</taxon>
        <taxon>Arthropoda</taxon>
        <taxon>Hexapoda</taxon>
        <taxon>Insecta</taxon>
        <taxon>Pterygota</taxon>
        <taxon>Neoptera</taxon>
        <taxon>Endopterygota</taxon>
        <taxon>Lepidoptera</taxon>
        <taxon>Glossata</taxon>
        <taxon>Ditrysia</taxon>
        <taxon>Papilionoidea</taxon>
        <taxon>Nymphalidae</taxon>
        <taxon>Satyrinae</taxon>
        <taxon>Satyrini</taxon>
        <taxon>Parargina</taxon>
        <taxon>Pararge</taxon>
    </lineage>
</organism>
<sequence length="169" mass="19310">MALGTNCLPAFCVDVELLKPMLMEPSKRVYMKPRRYYEKVYEINGTIFREGPTEAEDARLTAFEVQTGGKPVLTVFESIDIHLPVTIQKTLYGFIINTKVLLTADQWNTLVESSVAHKCLVCDTIVDNKNAHMDSFEHKRELEKHQPLKKFDLSITRLVSIFSPSSYII</sequence>